<dbReference type="InterPro" id="IPR033205">
    <property type="entry name" value="COP9_CSN8"/>
</dbReference>
<gene>
    <name evidence="7" type="ORF">HPHI1048_LOCUS303</name>
</gene>
<reference evidence="7" key="1">
    <citation type="submission" date="2021-01" db="EMBL/GenBank/DDBJ databases">
        <authorList>
            <person name="Corre E."/>
            <person name="Pelletier E."/>
            <person name="Niang G."/>
            <person name="Scheremetjew M."/>
            <person name="Finn R."/>
            <person name="Kale V."/>
            <person name="Holt S."/>
            <person name="Cochrane G."/>
            <person name="Meng A."/>
            <person name="Brown T."/>
            <person name="Cohen L."/>
        </authorList>
    </citation>
    <scope>NUCLEOTIDE SEQUENCE</scope>
    <source>
        <strain evidence="7">CCMP325</strain>
    </source>
</reference>
<evidence type="ECO:0000256" key="5">
    <source>
        <dbReference type="ARBA" id="ARBA00023242"/>
    </source>
</evidence>
<evidence type="ECO:0000256" key="2">
    <source>
        <dbReference type="ARBA" id="ARBA00004496"/>
    </source>
</evidence>
<dbReference type="AlphaFoldDB" id="A0A7S0DU88"/>
<evidence type="ECO:0000256" key="4">
    <source>
        <dbReference type="ARBA" id="ARBA00022790"/>
    </source>
</evidence>
<dbReference type="Gene3D" id="1.25.40.990">
    <property type="match status" value="1"/>
</dbReference>
<dbReference type="GO" id="GO:0008180">
    <property type="term" value="C:COP9 signalosome"/>
    <property type="evidence" value="ECO:0007669"/>
    <property type="project" value="UniProtKB-KW"/>
</dbReference>
<evidence type="ECO:0000259" key="6">
    <source>
        <dbReference type="Pfam" id="PF10075"/>
    </source>
</evidence>
<evidence type="ECO:0000256" key="3">
    <source>
        <dbReference type="ARBA" id="ARBA00022490"/>
    </source>
</evidence>
<keyword evidence="3" id="KW-0963">Cytoplasm</keyword>
<proteinExistence type="predicted"/>
<dbReference type="GO" id="GO:0010387">
    <property type="term" value="P:COP9 signalosome assembly"/>
    <property type="evidence" value="ECO:0007669"/>
    <property type="project" value="InterPro"/>
</dbReference>
<sequence length="170" mass="19578">MELEHVGQWEPAQVLPFYRVQLLCYVVNDLVNARWLWERMPDAVKQDPEIIELWKIARLLWKQDPSAFSHILDPKWAQSNLGELMALLLEQLREKKLLLISQSHSTISLKSCSLLLGMSETEVQTLCMSKNWEVSGNYVKPTRPTASSEHDLSPDQLQALTDYVCSLDAR</sequence>
<dbReference type="Pfam" id="PF10075">
    <property type="entry name" value="CSN8_PSD8_EIF3K"/>
    <property type="match status" value="1"/>
</dbReference>
<evidence type="ECO:0000256" key="1">
    <source>
        <dbReference type="ARBA" id="ARBA00004123"/>
    </source>
</evidence>
<keyword evidence="4" id="KW-0736">Signalosome</keyword>
<accession>A0A7S0DU88</accession>
<keyword evidence="5" id="KW-0539">Nucleus</keyword>
<dbReference type="PANTHER" id="PTHR13339">
    <property type="entry name" value="COP9 SIGNALOSOME COMPLEX SUBUNIT 8"/>
    <property type="match status" value="1"/>
</dbReference>
<organism evidence="7">
    <name type="scientific">Hanusia phi</name>
    <dbReference type="NCBI Taxonomy" id="3032"/>
    <lineage>
        <taxon>Eukaryota</taxon>
        <taxon>Cryptophyceae</taxon>
        <taxon>Pyrenomonadales</taxon>
        <taxon>Geminigeraceae</taxon>
        <taxon>Hanusia</taxon>
    </lineage>
</organism>
<dbReference type="GO" id="GO:0000338">
    <property type="term" value="P:protein deneddylation"/>
    <property type="evidence" value="ECO:0007669"/>
    <property type="project" value="InterPro"/>
</dbReference>
<dbReference type="InterPro" id="IPR033464">
    <property type="entry name" value="CSN8_PSD8_EIF3K"/>
</dbReference>
<name>A0A7S0DU88_9CRYP</name>
<dbReference type="EMBL" id="HBEO01000412">
    <property type="protein sequence ID" value="CAD8465673.1"/>
    <property type="molecule type" value="Transcribed_RNA"/>
</dbReference>
<comment type="subcellular location">
    <subcellularLocation>
        <location evidence="2">Cytoplasm</location>
    </subcellularLocation>
    <subcellularLocation>
        <location evidence="1">Nucleus</location>
    </subcellularLocation>
</comment>
<evidence type="ECO:0000313" key="7">
    <source>
        <dbReference type="EMBL" id="CAD8465673.1"/>
    </source>
</evidence>
<dbReference type="GO" id="GO:0005737">
    <property type="term" value="C:cytoplasm"/>
    <property type="evidence" value="ECO:0007669"/>
    <property type="project" value="UniProtKB-SubCell"/>
</dbReference>
<dbReference type="PANTHER" id="PTHR13339:SF0">
    <property type="entry name" value="COP9 SIGNALOSOME COMPLEX SUBUNIT 8"/>
    <property type="match status" value="1"/>
</dbReference>
<protein>
    <recommendedName>
        <fullName evidence="6">CSN8/PSMD8/EIF3K domain-containing protein</fullName>
    </recommendedName>
</protein>
<feature type="domain" description="CSN8/PSMD8/EIF3K" evidence="6">
    <location>
        <begin position="26"/>
        <end position="138"/>
    </location>
</feature>